<proteinExistence type="predicted"/>
<keyword evidence="2" id="KW-0813">Transport</keyword>
<organism evidence="7 8">
    <name type="scientific">Lachancea meyersii CBS 8951</name>
    <dbReference type="NCBI Taxonomy" id="1266667"/>
    <lineage>
        <taxon>Eukaryota</taxon>
        <taxon>Fungi</taxon>
        <taxon>Dikarya</taxon>
        <taxon>Ascomycota</taxon>
        <taxon>Saccharomycotina</taxon>
        <taxon>Saccharomycetes</taxon>
        <taxon>Saccharomycetales</taxon>
        <taxon>Saccharomycetaceae</taxon>
        <taxon>Lachancea</taxon>
    </lineage>
</organism>
<dbReference type="PANTHER" id="PTHR45649">
    <property type="entry name" value="AMINO-ACID PERMEASE BAT1"/>
    <property type="match status" value="1"/>
</dbReference>
<feature type="transmembrane region" description="Helical" evidence="6">
    <location>
        <begin position="307"/>
        <end position="332"/>
    </location>
</feature>
<feature type="transmembrane region" description="Helical" evidence="6">
    <location>
        <begin position="362"/>
        <end position="382"/>
    </location>
</feature>
<dbReference type="GO" id="GO:0022857">
    <property type="term" value="F:transmembrane transporter activity"/>
    <property type="evidence" value="ECO:0007669"/>
    <property type="project" value="InterPro"/>
</dbReference>
<dbReference type="AlphaFoldDB" id="A0A1G4KD22"/>
<feature type="transmembrane region" description="Helical" evidence="6">
    <location>
        <begin position="533"/>
        <end position="551"/>
    </location>
</feature>
<feature type="transmembrane region" description="Helical" evidence="6">
    <location>
        <begin position="29"/>
        <end position="55"/>
    </location>
</feature>
<dbReference type="EMBL" id="LT598480">
    <property type="protein sequence ID" value="SCV02425.1"/>
    <property type="molecule type" value="Genomic_DNA"/>
</dbReference>
<comment type="subcellular location">
    <subcellularLocation>
        <location evidence="1">Membrane</location>
        <topology evidence="1">Multi-pass membrane protein</topology>
    </subcellularLocation>
</comment>
<dbReference type="GO" id="GO:0016020">
    <property type="term" value="C:membrane"/>
    <property type="evidence" value="ECO:0007669"/>
    <property type="project" value="UniProtKB-SubCell"/>
</dbReference>
<dbReference type="OrthoDB" id="2417308at2759"/>
<name>A0A1G4KD22_9SACH</name>
<keyword evidence="4 6" id="KW-1133">Transmembrane helix</keyword>
<feature type="transmembrane region" description="Helical" evidence="6">
    <location>
        <begin position="426"/>
        <end position="443"/>
    </location>
</feature>
<feature type="transmembrane region" description="Helical" evidence="6">
    <location>
        <begin position="153"/>
        <end position="175"/>
    </location>
</feature>
<feature type="transmembrane region" description="Helical" evidence="6">
    <location>
        <begin position="61"/>
        <end position="81"/>
    </location>
</feature>
<dbReference type="Pfam" id="PF13520">
    <property type="entry name" value="AA_permease_2"/>
    <property type="match status" value="1"/>
</dbReference>
<feature type="transmembrane region" description="Helical" evidence="6">
    <location>
        <begin position="267"/>
        <end position="286"/>
    </location>
</feature>
<evidence type="ECO:0000313" key="8">
    <source>
        <dbReference type="Proteomes" id="UP000191144"/>
    </source>
</evidence>
<reference evidence="8" key="1">
    <citation type="submission" date="2016-03" db="EMBL/GenBank/DDBJ databases">
        <authorList>
            <person name="Devillers Hugo."/>
        </authorList>
    </citation>
    <scope>NUCLEOTIDE SEQUENCE [LARGE SCALE GENOMIC DNA]</scope>
</reference>
<protein>
    <submittedName>
        <fullName evidence="7">LAME_0H00254g1_1</fullName>
    </submittedName>
</protein>
<dbReference type="PANTHER" id="PTHR45649:SF16">
    <property type="entry name" value="7-KETO 8-AMINOPELARGONIC ACID TRANSPORTER"/>
    <property type="match status" value="1"/>
</dbReference>
<feature type="transmembrane region" description="Helical" evidence="6">
    <location>
        <begin position="499"/>
        <end position="521"/>
    </location>
</feature>
<evidence type="ECO:0000256" key="6">
    <source>
        <dbReference type="SAM" id="Phobius"/>
    </source>
</evidence>
<evidence type="ECO:0000256" key="1">
    <source>
        <dbReference type="ARBA" id="ARBA00004141"/>
    </source>
</evidence>
<dbReference type="Gene3D" id="1.20.1740.10">
    <property type="entry name" value="Amino acid/polyamine transporter I"/>
    <property type="match status" value="1"/>
</dbReference>
<evidence type="ECO:0000256" key="3">
    <source>
        <dbReference type="ARBA" id="ARBA00022692"/>
    </source>
</evidence>
<keyword evidence="5 6" id="KW-0472">Membrane</keyword>
<feature type="transmembrane region" description="Helical" evidence="6">
    <location>
        <begin position="449"/>
        <end position="472"/>
    </location>
</feature>
<keyword evidence="3 6" id="KW-0812">Transmembrane</keyword>
<accession>A0A1G4KD22</accession>
<evidence type="ECO:0000256" key="5">
    <source>
        <dbReference type="ARBA" id="ARBA00023136"/>
    </source>
</evidence>
<dbReference type="InterPro" id="IPR002293">
    <property type="entry name" value="AA/rel_permease1"/>
</dbReference>
<gene>
    <name evidence="7" type="ORF">LAME_0H00254G</name>
</gene>
<sequence>MSSSKSFDHLSTVSVTETTEQKLPKSFRWVSLLGIAFSLTNSWLGVSSSLVVGLSSGGPLLIIYGLIIGLVFTFMCGCSLAEFSSILPNSSGACFWVLKMLERRDDAERIIVDGPKRIQSESDSESEAEEKVLEWACTTKSVKVTSKFQRSTALAVGLINYLGAVFTSASVFSSLSLSILGVHQLLNPDYELKHWHIFVVYQILNVIITVTNCCQKILPALSQFGLYMSLLACLLTFILSLVCRSNQSSIEWPKTSGIFGEFKNTTGWSSSPMAFIVGLINPLWAFAGIDSATHMVDEVGYKPSKKLVPRAIFCTILIGFVTSFTYAIGMFYCITDAEKVTESILPILEIYYQATGNRKLSVFMQCCCIVTGLSCGVASVTWQSRILWSIGRDFSKLSDKNPISRKAMQFFGIVNTKLKAPLNSHLFSQLLVAIIGCIFMGSSTAFNAIITACITLLLLSYAIPCAILLIIGKKPFFSRIRKEFASIGLCTEDGPTLSILAYVPNVLTICWALFCLVFLSFPYSLPVDSGNMNYVSVVYGAVALAIGILVYV</sequence>
<evidence type="ECO:0000256" key="4">
    <source>
        <dbReference type="ARBA" id="ARBA00022989"/>
    </source>
</evidence>
<dbReference type="PIRSF" id="PIRSF006060">
    <property type="entry name" value="AA_transporter"/>
    <property type="match status" value="1"/>
</dbReference>
<evidence type="ECO:0000313" key="7">
    <source>
        <dbReference type="EMBL" id="SCV02425.1"/>
    </source>
</evidence>
<evidence type="ECO:0000256" key="2">
    <source>
        <dbReference type="ARBA" id="ARBA00022448"/>
    </source>
</evidence>
<keyword evidence="8" id="KW-1185">Reference proteome</keyword>
<dbReference type="Proteomes" id="UP000191144">
    <property type="component" value="Chromosome H"/>
</dbReference>
<feature type="transmembrane region" description="Helical" evidence="6">
    <location>
        <begin position="226"/>
        <end position="247"/>
    </location>
</feature>